<dbReference type="AlphaFoldDB" id="A0AAN4UQJ7"/>
<evidence type="ECO:0000256" key="1">
    <source>
        <dbReference type="SAM" id="MobiDB-lite"/>
    </source>
</evidence>
<feature type="region of interest" description="Disordered" evidence="1">
    <location>
        <begin position="82"/>
        <end position="121"/>
    </location>
</feature>
<feature type="region of interest" description="Disordered" evidence="1">
    <location>
        <begin position="42"/>
        <end position="62"/>
    </location>
</feature>
<gene>
    <name evidence="2" type="ORF">GCM10008024_10400</name>
</gene>
<proteinExistence type="predicted"/>
<organism evidence="2 3">
    <name type="scientific">Allgaiera indica</name>
    <dbReference type="NCBI Taxonomy" id="765699"/>
    <lineage>
        <taxon>Bacteria</taxon>
        <taxon>Pseudomonadati</taxon>
        <taxon>Pseudomonadota</taxon>
        <taxon>Alphaproteobacteria</taxon>
        <taxon>Rhodobacterales</taxon>
        <taxon>Paracoccaceae</taxon>
        <taxon>Allgaiera</taxon>
    </lineage>
</organism>
<reference evidence="2" key="2">
    <citation type="submission" date="2023-06" db="EMBL/GenBank/DDBJ databases">
        <authorList>
            <person name="Sun Q."/>
            <person name="Zhou Y."/>
        </authorList>
    </citation>
    <scope>NUCLEOTIDE SEQUENCE</scope>
    <source>
        <strain evidence="2">CGMCC 1.10859</strain>
    </source>
</reference>
<dbReference type="Proteomes" id="UP000634647">
    <property type="component" value="Unassembled WGS sequence"/>
</dbReference>
<accession>A0AAN4UQJ7</accession>
<sequence>MTTVNAGQHGSIIVPSSRLLPAASIVLPIRSALYRANLTPTLTVPSQGGKAGPGGLPAVRGRAGGYTERAAPARVVAKGCGAGGQSRPVLGGKRPVIERATTSTSSSNANSSSASACAVSA</sequence>
<comment type="caution">
    <text evidence="2">The sequence shown here is derived from an EMBL/GenBank/DDBJ whole genome shotgun (WGS) entry which is preliminary data.</text>
</comment>
<protein>
    <submittedName>
        <fullName evidence="2">Uncharacterized protein</fullName>
    </submittedName>
</protein>
<evidence type="ECO:0000313" key="3">
    <source>
        <dbReference type="Proteomes" id="UP000634647"/>
    </source>
</evidence>
<name>A0AAN4UQJ7_9RHOB</name>
<evidence type="ECO:0000313" key="2">
    <source>
        <dbReference type="EMBL" id="GHE00088.1"/>
    </source>
</evidence>
<feature type="compositionally biased region" description="Low complexity" evidence="1">
    <location>
        <begin position="100"/>
        <end position="121"/>
    </location>
</feature>
<dbReference type="EMBL" id="BNAB01000003">
    <property type="protein sequence ID" value="GHE00088.1"/>
    <property type="molecule type" value="Genomic_DNA"/>
</dbReference>
<reference evidence="2" key="1">
    <citation type="journal article" date="2014" name="Int. J. Syst. Evol. Microbiol.">
        <title>Complete genome sequence of Corynebacterium casei LMG S-19264T (=DSM 44701T), isolated from a smear-ripened cheese.</title>
        <authorList>
            <consortium name="US DOE Joint Genome Institute (JGI-PGF)"/>
            <person name="Walter F."/>
            <person name="Albersmeier A."/>
            <person name="Kalinowski J."/>
            <person name="Ruckert C."/>
        </authorList>
    </citation>
    <scope>NUCLEOTIDE SEQUENCE</scope>
    <source>
        <strain evidence="2">CGMCC 1.10859</strain>
    </source>
</reference>